<dbReference type="PANTHER" id="PTHR13363:SF6">
    <property type="entry name" value="RING FINGER AND SPRY DOMAIN-CONTAINING PROTEIN 1"/>
    <property type="match status" value="1"/>
</dbReference>
<dbReference type="PANTHER" id="PTHR13363">
    <property type="entry name" value="RING FINGER AND SRY DOMAIN-CONTAINING"/>
    <property type="match status" value="1"/>
</dbReference>
<proteinExistence type="predicted"/>
<dbReference type="GO" id="GO:0005737">
    <property type="term" value="C:cytoplasm"/>
    <property type="evidence" value="ECO:0000318"/>
    <property type="project" value="GO_Central"/>
</dbReference>
<dbReference type="Pfam" id="PF13920">
    <property type="entry name" value="zf-C3HC4_3"/>
    <property type="match status" value="1"/>
</dbReference>
<dbReference type="SUPFAM" id="SSF57850">
    <property type="entry name" value="RING/U-box"/>
    <property type="match status" value="1"/>
</dbReference>
<dbReference type="RefSeq" id="XP_035679648.1">
    <property type="nucleotide sequence ID" value="XM_035823755.1"/>
</dbReference>
<dbReference type="InterPro" id="IPR035774">
    <property type="entry name" value="SPRY_RSPRY1"/>
</dbReference>
<evidence type="ECO:0000256" key="3">
    <source>
        <dbReference type="ARBA" id="ARBA00022833"/>
    </source>
</evidence>
<evidence type="ECO:0000256" key="2">
    <source>
        <dbReference type="ARBA" id="ARBA00022771"/>
    </source>
</evidence>
<reference evidence="9 10" key="2">
    <citation type="submission" date="2025-04" db="UniProtKB">
        <authorList>
            <consortium name="RefSeq"/>
        </authorList>
    </citation>
    <scope>IDENTIFICATION</scope>
    <source>
        <strain evidence="9 10">S238N-H82</strain>
        <tissue evidence="9 10">Testes</tissue>
    </source>
</reference>
<dbReference type="CDD" id="cd12883">
    <property type="entry name" value="SPRY_RING"/>
    <property type="match status" value="1"/>
</dbReference>
<dbReference type="KEGG" id="bfo:118417970"/>
<name>A0A9J7LBB6_BRAFL</name>
<feature type="compositionally biased region" description="Polar residues" evidence="5">
    <location>
        <begin position="86"/>
        <end position="104"/>
    </location>
</feature>
<dbReference type="AlphaFoldDB" id="A0A9J7LBB6"/>
<evidence type="ECO:0000259" key="7">
    <source>
        <dbReference type="PROSITE" id="PS50188"/>
    </source>
</evidence>
<evidence type="ECO:0000313" key="8">
    <source>
        <dbReference type="Proteomes" id="UP000001554"/>
    </source>
</evidence>
<dbReference type="GO" id="GO:0004842">
    <property type="term" value="F:ubiquitin-protein transferase activity"/>
    <property type="evidence" value="ECO:0000318"/>
    <property type="project" value="GO_Central"/>
</dbReference>
<feature type="region of interest" description="Disordered" evidence="5">
    <location>
        <begin position="70"/>
        <end position="127"/>
    </location>
</feature>
<dbReference type="RefSeq" id="XP_035679647.1">
    <property type="nucleotide sequence ID" value="XM_035823754.1"/>
</dbReference>
<dbReference type="SUPFAM" id="SSF49899">
    <property type="entry name" value="Concanavalin A-like lectins/glucanases"/>
    <property type="match status" value="1"/>
</dbReference>
<dbReference type="GeneID" id="118417970"/>
<organism evidence="8 10">
    <name type="scientific">Branchiostoma floridae</name>
    <name type="common">Florida lancelet</name>
    <name type="synonym">Amphioxus</name>
    <dbReference type="NCBI Taxonomy" id="7739"/>
    <lineage>
        <taxon>Eukaryota</taxon>
        <taxon>Metazoa</taxon>
        <taxon>Chordata</taxon>
        <taxon>Cephalochordata</taxon>
        <taxon>Leptocardii</taxon>
        <taxon>Amphioxiformes</taxon>
        <taxon>Branchiostomatidae</taxon>
        <taxon>Branchiostoma</taxon>
    </lineage>
</organism>
<keyword evidence="8" id="KW-1185">Reference proteome</keyword>
<dbReference type="PROSITE" id="PS50188">
    <property type="entry name" value="B302_SPRY"/>
    <property type="match status" value="1"/>
</dbReference>
<dbReference type="GO" id="GO:0008270">
    <property type="term" value="F:zinc ion binding"/>
    <property type="evidence" value="ECO:0007669"/>
    <property type="project" value="UniProtKB-KW"/>
</dbReference>
<keyword evidence="2 4" id="KW-0863">Zinc-finger</keyword>
<dbReference type="InterPro" id="IPR001870">
    <property type="entry name" value="B30.2/SPRY"/>
</dbReference>
<dbReference type="OrthoDB" id="10017393at2759"/>
<gene>
    <name evidence="9 10" type="primary">LOC118417970</name>
</gene>
<dbReference type="Gene3D" id="3.30.40.10">
    <property type="entry name" value="Zinc/RING finger domain, C3HC4 (zinc finger)"/>
    <property type="match status" value="1"/>
</dbReference>
<keyword evidence="1" id="KW-0479">Metal-binding</keyword>
<feature type="domain" description="RING-type" evidence="6">
    <location>
        <begin position="567"/>
        <end position="602"/>
    </location>
</feature>
<accession>A0A9J7LBB6</accession>
<dbReference type="Gene3D" id="2.60.120.920">
    <property type="match status" value="1"/>
</dbReference>
<evidence type="ECO:0000256" key="5">
    <source>
        <dbReference type="SAM" id="MobiDB-lite"/>
    </source>
</evidence>
<dbReference type="OMA" id="IAFDGCR"/>
<dbReference type="InterPro" id="IPR043136">
    <property type="entry name" value="B30.2/SPRY_sf"/>
</dbReference>
<dbReference type="InterPro" id="IPR045129">
    <property type="entry name" value="RNF123/RKP/RSPRY1"/>
</dbReference>
<dbReference type="CDD" id="cd16566">
    <property type="entry name" value="RING-HC_RSPRY1"/>
    <property type="match status" value="1"/>
</dbReference>
<dbReference type="InterPro" id="IPR013320">
    <property type="entry name" value="ConA-like_dom_sf"/>
</dbReference>
<feature type="domain" description="B30.2/SPRY" evidence="7">
    <location>
        <begin position="340"/>
        <end position="523"/>
    </location>
</feature>
<reference evidence="8" key="1">
    <citation type="journal article" date="2020" name="Nat. Ecol. Evol.">
        <title>Deeply conserved synteny resolves early events in vertebrate evolution.</title>
        <authorList>
            <person name="Simakov O."/>
            <person name="Marletaz F."/>
            <person name="Yue J.X."/>
            <person name="O'Connell B."/>
            <person name="Jenkins J."/>
            <person name="Brandt A."/>
            <person name="Calef R."/>
            <person name="Tung C.H."/>
            <person name="Huang T.K."/>
            <person name="Schmutz J."/>
            <person name="Satoh N."/>
            <person name="Yu J.K."/>
            <person name="Putnam N.H."/>
            <person name="Green R.E."/>
            <person name="Rokhsar D.S."/>
        </authorList>
    </citation>
    <scope>NUCLEOTIDE SEQUENCE [LARGE SCALE GENOMIC DNA]</scope>
    <source>
        <strain evidence="8">S238N-H82</strain>
    </source>
</reference>
<dbReference type="PROSITE" id="PS50089">
    <property type="entry name" value="ZF_RING_2"/>
    <property type="match status" value="1"/>
</dbReference>
<evidence type="ECO:0000256" key="4">
    <source>
        <dbReference type="PROSITE-ProRule" id="PRU00175"/>
    </source>
</evidence>
<evidence type="ECO:0000256" key="1">
    <source>
        <dbReference type="ARBA" id="ARBA00022723"/>
    </source>
</evidence>
<evidence type="ECO:0000313" key="9">
    <source>
        <dbReference type="RefSeq" id="XP_035679647.1"/>
    </source>
</evidence>
<dbReference type="GO" id="GO:0051603">
    <property type="term" value="P:proteolysis involved in protein catabolic process"/>
    <property type="evidence" value="ECO:0000318"/>
    <property type="project" value="GO_Central"/>
</dbReference>
<dbReference type="InterPro" id="IPR003877">
    <property type="entry name" value="SPRY_dom"/>
</dbReference>
<dbReference type="InterPro" id="IPR001841">
    <property type="entry name" value="Znf_RING"/>
</dbReference>
<keyword evidence="3" id="KW-0862">Zinc</keyword>
<dbReference type="Proteomes" id="UP000001554">
    <property type="component" value="Chromosome 6"/>
</dbReference>
<dbReference type="SMART" id="SM00449">
    <property type="entry name" value="SPRY"/>
    <property type="match status" value="1"/>
</dbReference>
<evidence type="ECO:0000313" key="10">
    <source>
        <dbReference type="RefSeq" id="XP_035679648.1"/>
    </source>
</evidence>
<evidence type="ECO:0000259" key="6">
    <source>
        <dbReference type="PROSITE" id="PS50089"/>
    </source>
</evidence>
<sequence length="612" mass="68025">MIVTSWLGYLLGTQVAPVLYFVLERTFYNSLGRLHVAADSSVPDQRNCTTACTMGNACLCRDQASAEEEDHGNAYTSNPQPVPASGWTNAPPVNNHTAVVTTPDQGLPGDNRDRRRPPRRPAPQPPVARVVGMRPRKVTIDELVLDTLAVIRTLVDNEQEPPYAMLALHDIAEKEAGWLSVVHSLINVIPMDDPLGPAVIILLLDECPLPTKESILKLSSSLSLCKRISRMGLQHPARHRNIAAVLGCIAEKLAGPNSVSLLTEGNLEYLLANLDPQCHPAVILHSIIALEKFSQTSENKATIAKAGVTSHLVILEKWVNDPKFLRRQVGFCAQWCLDNLFLKDGRTLTYESADLKGINVLLNSNDTSEYLKISPHGLEARSDASSFESVRCTFCVDAGIWYYEVLVVTAGVMQIGWATKDSKFLNHEGYGIGDDEFSCAYDGCRQLIWYSAKSRPHAHEAWKEGDVLGFLLDLDNKQIIFSLNGNNLPPERDVFRSARSGFFAAASFMSFQQCIFNFGAEDFRYPPPVNFSKFNDHAELSSEDKVILPRHKKLALLRELSFKENCCNLCFDNQADTELRPCGHRDLCMTCAIQIESCPICREPIQQRVEVT</sequence>
<dbReference type="Pfam" id="PF00622">
    <property type="entry name" value="SPRY"/>
    <property type="match status" value="1"/>
</dbReference>
<dbReference type="InterPro" id="IPR013083">
    <property type="entry name" value="Znf_RING/FYVE/PHD"/>
</dbReference>
<protein>
    <submittedName>
        <fullName evidence="9 10">RING finger and SPRY domain-containing protein 1-like</fullName>
    </submittedName>
</protein>